<keyword evidence="5 6" id="KW-0472">Membrane</keyword>
<dbReference type="OrthoDB" id="9778389at2"/>
<feature type="transmembrane region" description="Helical" evidence="6">
    <location>
        <begin position="7"/>
        <end position="25"/>
    </location>
</feature>
<feature type="transmembrane region" description="Helical" evidence="6">
    <location>
        <begin position="178"/>
        <end position="198"/>
    </location>
</feature>
<evidence type="ECO:0000256" key="3">
    <source>
        <dbReference type="ARBA" id="ARBA00022692"/>
    </source>
</evidence>
<evidence type="ECO:0000313" key="7">
    <source>
        <dbReference type="EMBL" id="SPF66999.1"/>
    </source>
</evidence>
<evidence type="ECO:0000256" key="6">
    <source>
        <dbReference type="SAM" id="Phobius"/>
    </source>
</evidence>
<dbReference type="EMBL" id="OMOH01000001">
    <property type="protein sequence ID" value="SPF66999.1"/>
    <property type="molecule type" value="Genomic_DNA"/>
</dbReference>
<sequence length="317" mass="32891">MPGAIELGLLYGLMALGVYLTFRILDFADLTVDGSFTTGAGLCALIITHGGNPVLATAAGFGGGLLAGMVTGLLNTMGKIHPLLAGILTQIALYSINLRIMGRANLPLLRATTVFTPLSDRALLGTLTSIVLFALVLALFVLAMNWFLSTNLGFAMRATGDNESMARANGINTNTTKIIGLALSNGLVAASGALIAQYQGYADISMGIGLIVAGLASVIIGTAIFSSSRVAVATAAVCFGSIIYRVIIQLALMVGLQPNDMKLVSAVIVVLALLIPRWGVFANVRARRRARNLPAEPDVTAPIEDRDPVSGLVKPGA</sequence>
<dbReference type="InterPro" id="IPR001851">
    <property type="entry name" value="ABC_transp_permease"/>
</dbReference>
<protein>
    <submittedName>
        <fullName evidence="7">Branched-chain amino acid transport system / permease component</fullName>
    </submittedName>
</protein>
<dbReference type="RefSeq" id="WP_119714313.1">
    <property type="nucleotide sequence ID" value="NZ_OMOH01000001.1"/>
</dbReference>
<dbReference type="PANTHER" id="PTHR32196">
    <property type="entry name" value="ABC TRANSPORTER PERMEASE PROTEIN YPHD-RELATED-RELATED"/>
    <property type="match status" value="1"/>
</dbReference>
<dbReference type="GO" id="GO:0022857">
    <property type="term" value="F:transmembrane transporter activity"/>
    <property type="evidence" value="ECO:0007669"/>
    <property type="project" value="InterPro"/>
</dbReference>
<dbReference type="CDD" id="cd06574">
    <property type="entry name" value="TM_PBP1_branched-chain-AA_like"/>
    <property type="match status" value="1"/>
</dbReference>
<dbReference type="GO" id="GO:0005886">
    <property type="term" value="C:plasma membrane"/>
    <property type="evidence" value="ECO:0007669"/>
    <property type="project" value="UniProtKB-SubCell"/>
</dbReference>
<reference evidence="8" key="1">
    <citation type="submission" date="2018-02" db="EMBL/GenBank/DDBJ databases">
        <authorList>
            <person name="Hornung B."/>
        </authorList>
    </citation>
    <scope>NUCLEOTIDE SEQUENCE [LARGE SCALE GENOMIC DNA]</scope>
</reference>
<evidence type="ECO:0000313" key="8">
    <source>
        <dbReference type="Proteomes" id="UP000265962"/>
    </source>
</evidence>
<feature type="transmembrane region" description="Helical" evidence="6">
    <location>
        <begin position="83"/>
        <end position="102"/>
    </location>
</feature>
<feature type="transmembrane region" description="Helical" evidence="6">
    <location>
        <begin position="232"/>
        <end position="257"/>
    </location>
</feature>
<keyword evidence="4 6" id="KW-1133">Transmembrane helix</keyword>
<gene>
    <name evidence="7" type="ORF">PROPJV5_0007</name>
</gene>
<dbReference type="Proteomes" id="UP000265962">
    <property type="component" value="Unassembled WGS sequence"/>
</dbReference>
<organism evidence="7 8">
    <name type="scientific">Propionibacterium ruminifibrarum</name>
    <dbReference type="NCBI Taxonomy" id="1962131"/>
    <lineage>
        <taxon>Bacteria</taxon>
        <taxon>Bacillati</taxon>
        <taxon>Actinomycetota</taxon>
        <taxon>Actinomycetes</taxon>
        <taxon>Propionibacteriales</taxon>
        <taxon>Propionibacteriaceae</taxon>
        <taxon>Propionibacterium</taxon>
    </lineage>
</organism>
<proteinExistence type="predicted"/>
<evidence type="ECO:0000256" key="4">
    <source>
        <dbReference type="ARBA" id="ARBA00022989"/>
    </source>
</evidence>
<evidence type="ECO:0000256" key="2">
    <source>
        <dbReference type="ARBA" id="ARBA00022475"/>
    </source>
</evidence>
<dbReference type="Pfam" id="PF02653">
    <property type="entry name" value="BPD_transp_2"/>
    <property type="match status" value="1"/>
</dbReference>
<dbReference type="PANTHER" id="PTHR32196:SF69">
    <property type="entry name" value="BRANCHED-CHAIN AMINO ACID TRANSPORT SYSTEM, PERMEASE PROTEIN"/>
    <property type="match status" value="1"/>
</dbReference>
<accession>A0A375I0V2</accession>
<name>A0A375I0V2_9ACTN</name>
<evidence type="ECO:0000256" key="1">
    <source>
        <dbReference type="ARBA" id="ARBA00004651"/>
    </source>
</evidence>
<keyword evidence="2" id="KW-1003">Cell membrane</keyword>
<evidence type="ECO:0000256" key="5">
    <source>
        <dbReference type="ARBA" id="ARBA00023136"/>
    </source>
</evidence>
<dbReference type="AlphaFoldDB" id="A0A375I0V2"/>
<keyword evidence="3 6" id="KW-0812">Transmembrane</keyword>
<feature type="transmembrane region" description="Helical" evidence="6">
    <location>
        <begin position="204"/>
        <end position="225"/>
    </location>
</feature>
<keyword evidence="8" id="KW-1185">Reference proteome</keyword>
<feature type="transmembrane region" description="Helical" evidence="6">
    <location>
        <begin position="263"/>
        <end position="284"/>
    </location>
</feature>
<feature type="transmembrane region" description="Helical" evidence="6">
    <location>
        <begin position="122"/>
        <end position="148"/>
    </location>
</feature>
<comment type="subcellular location">
    <subcellularLocation>
        <location evidence="1">Cell membrane</location>
        <topology evidence="1">Multi-pass membrane protein</topology>
    </subcellularLocation>
</comment>
<feature type="transmembrane region" description="Helical" evidence="6">
    <location>
        <begin position="54"/>
        <end position="76"/>
    </location>
</feature>